<keyword evidence="5" id="KW-1185">Reference proteome</keyword>
<evidence type="ECO:0000313" key="4">
    <source>
        <dbReference type="EMBL" id="QEU95099.1"/>
    </source>
</evidence>
<sequence length="752" mass="76791">MTAELVRGQNHPLPGTRLEIRVSAGKPIVAGATLGDERGRIRGVEWVAHPGSPTLPGLEVSKQAAADHRLAVDLDAVPDTVHRVSVLLALPVGVGGPVSFSALAAPFVAVTGLDGTGIASYTITDLGTESAVVALELYRRQGAWKVRAVGQGYAGGLAEMLADQGLPAAGDLADTIDEAVARGLARSVATPPPRSADDTRVGTASQGRTVPRGGQGAAPGGQVAPASGQAPLQGGQGAAVSGQAPPQGGQAASTSGQATPQGGQVAPASGQAAAASGQAPSQGGQAASTSGQALPASGHVPPPGAQANPPGGQPGHTGQADQDQGRTAPTSPPTAPPQQPGGDAPTGGPVDYTHPRRQAAAPPTPPPAAPPAQPGQAAQPVAGDATGWSMDERLYNQVWGMFEDLARTTAAYRSAVDFADSRMEQEIDKALSDPRSRVGGAGDAARDAARAKHADLVGQARATLDRDLAQLAAESGVVEPALPPPFAAWSSPVWHAYRAPMEIPMALRLGDLHLPERIDLRIPMLVRLPLERGLWIDSGKALTNTFTDAAELRRLAVDSAVAHAARLLAAYPAGEFTVHVIDAAGSAAGALAPLVTSGVLAGPPASGAAGVSAVLAELTQRVDLVQMAVRGGAADALPPDLDTAEQLLIVNDFPHGFDDRAVTQLRYLADEGPAVGVHLMMVADREDAAEYGPLLDPLWRALLRLTPVPDDHLADPWVGHTWTYEPPTIPEGSRILGQILDQVATARRNGGR</sequence>
<evidence type="ECO:0000313" key="5">
    <source>
        <dbReference type="Proteomes" id="UP000325529"/>
    </source>
</evidence>
<feature type="domain" description="TerD" evidence="3">
    <location>
        <begin position="64"/>
        <end position="162"/>
    </location>
</feature>
<evidence type="ECO:0000259" key="3">
    <source>
        <dbReference type="Pfam" id="PF02342"/>
    </source>
</evidence>
<dbReference type="InterPro" id="IPR027417">
    <property type="entry name" value="P-loop_NTPase"/>
</dbReference>
<feature type="compositionally biased region" description="Pro residues" evidence="2">
    <location>
        <begin position="330"/>
        <end position="339"/>
    </location>
</feature>
<dbReference type="Pfam" id="PF02342">
    <property type="entry name" value="TerD"/>
    <property type="match status" value="1"/>
</dbReference>
<reference evidence="4 5" key="1">
    <citation type="submission" date="2017-09" db="EMBL/GenBank/DDBJ databases">
        <authorList>
            <person name="Lee N."/>
            <person name="Cho B.-K."/>
        </authorList>
    </citation>
    <scope>NUCLEOTIDE SEQUENCE [LARGE SCALE GENOMIC DNA]</scope>
    <source>
        <strain evidence="4 5">ATCC 12853</strain>
    </source>
</reference>
<evidence type="ECO:0000256" key="2">
    <source>
        <dbReference type="SAM" id="MobiDB-lite"/>
    </source>
</evidence>
<feature type="region of interest" description="Disordered" evidence="2">
    <location>
        <begin position="185"/>
        <end position="383"/>
    </location>
</feature>
<organism evidence="4 5">
    <name type="scientific">Streptomyces kanamyceticus</name>
    <dbReference type="NCBI Taxonomy" id="1967"/>
    <lineage>
        <taxon>Bacteria</taxon>
        <taxon>Bacillati</taxon>
        <taxon>Actinomycetota</taxon>
        <taxon>Actinomycetes</taxon>
        <taxon>Kitasatosporales</taxon>
        <taxon>Streptomycetaceae</taxon>
        <taxon>Streptomyces</taxon>
    </lineage>
</organism>
<dbReference type="KEGG" id="ska:CP970_33105"/>
<proteinExistence type="inferred from homology"/>
<feature type="compositionally biased region" description="Low complexity" evidence="2">
    <location>
        <begin position="220"/>
        <end position="253"/>
    </location>
</feature>
<feature type="compositionally biased region" description="Low complexity" evidence="2">
    <location>
        <begin position="340"/>
        <end position="349"/>
    </location>
</feature>
<dbReference type="Gene3D" id="2.60.60.30">
    <property type="entry name" value="sav2460 like domains"/>
    <property type="match status" value="1"/>
</dbReference>
<dbReference type="AlphaFoldDB" id="A0A5J6GHY4"/>
<feature type="compositionally biased region" description="Low complexity" evidence="2">
    <location>
        <begin position="260"/>
        <end position="293"/>
    </location>
</feature>
<dbReference type="InterPro" id="IPR051324">
    <property type="entry name" value="Stress/Tellurium_Resist"/>
</dbReference>
<dbReference type="PANTHER" id="PTHR32097:SF4">
    <property type="entry name" value="GENERAL STRESS PROTEIN 16U"/>
    <property type="match status" value="1"/>
</dbReference>
<accession>A0A5J6GHY4</accession>
<dbReference type="PANTHER" id="PTHR32097">
    <property type="entry name" value="CAMP-BINDING PROTEIN 1-RELATED"/>
    <property type="match status" value="1"/>
</dbReference>
<dbReference type="Proteomes" id="UP000325529">
    <property type="component" value="Chromosome"/>
</dbReference>
<dbReference type="EMBL" id="CP023699">
    <property type="protein sequence ID" value="QEU95099.1"/>
    <property type="molecule type" value="Genomic_DNA"/>
</dbReference>
<protein>
    <submittedName>
        <fullName evidence="4">Export associated protein</fullName>
    </submittedName>
</protein>
<feature type="compositionally biased region" description="Pro residues" evidence="2">
    <location>
        <begin position="362"/>
        <end position="373"/>
    </location>
</feature>
<comment type="similarity">
    <text evidence="1">Belongs to the CAPAB/TerDEXZ family.</text>
</comment>
<gene>
    <name evidence="4" type="ORF">CP970_33105</name>
</gene>
<dbReference type="Gene3D" id="3.40.50.300">
    <property type="entry name" value="P-loop containing nucleotide triphosphate hydrolases"/>
    <property type="match status" value="1"/>
</dbReference>
<dbReference type="RefSeq" id="WP_150494342.1">
    <property type="nucleotide sequence ID" value="NZ_CP023699.1"/>
</dbReference>
<dbReference type="InterPro" id="IPR003325">
    <property type="entry name" value="TerD"/>
</dbReference>
<name>A0A5J6GHY4_STRKN</name>
<dbReference type="CDD" id="cd06974">
    <property type="entry name" value="TerD_like"/>
    <property type="match status" value="1"/>
</dbReference>
<evidence type="ECO:0000256" key="1">
    <source>
        <dbReference type="ARBA" id="ARBA00008775"/>
    </source>
</evidence>